<name>A0A2G8SG38_9APHY</name>
<proteinExistence type="predicted"/>
<dbReference type="Proteomes" id="UP000230002">
    <property type="component" value="Unassembled WGS sequence"/>
</dbReference>
<comment type="caution">
    <text evidence="1">The sequence shown here is derived from an EMBL/GenBank/DDBJ whole genome shotgun (WGS) entry which is preliminary data.</text>
</comment>
<keyword evidence="2" id="KW-1185">Reference proteome</keyword>
<evidence type="ECO:0000313" key="2">
    <source>
        <dbReference type="Proteomes" id="UP000230002"/>
    </source>
</evidence>
<organism evidence="1 2">
    <name type="scientific">Ganoderma sinense ZZ0214-1</name>
    <dbReference type="NCBI Taxonomy" id="1077348"/>
    <lineage>
        <taxon>Eukaryota</taxon>
        <taxon>Fungi</taxon>
        <taxon>Dikarya</taxon>
        <taxon>Basidiomycota</taxon>
        <taxon>Agaricomycotina</taxon>
        <taxon>Agaricomycetes</taxon>
        <taxon>Polyporales</taxon>
        <taxon>Polyporaceae</taxon>
        <taxon>Ganoderma</taxon>
    </lineage>
</organism>
<sequence>MTTPRNAAHSALFCQEILLEIFGYLSPGWFPWDRTVWIPDVEQDVQPRWLLQKTLSSSELWRVLDHHVFVLKLLPWTARRDDNVFEGVLDLEPPIDERAWSRFRWYARFATHPSPPCQGCRRCVRSKPGYRSGILPPYRCSPPLSFVSAVLATSGLRATPLRSVELQCDANSEDDNNSSLPIAEFQHHLALIRAALPDALEAFRLRSFYTPRTEPLLPLATLFAPFLSFGHLKIFNVSFFEGCVLRVLDDDLRALARAWPRLEVLHIWMREMSASDFSTARAPTVSGLLELAKGCPRLQLVMLPALDVSALPEVGALPREGHEGVQLLDMSALVKNEGVAVEDVARVLDKFFPCLGEYLRFEEQTPQAKSWQEVQDAMMKMQAARSSFRRE</sequence>
<accession>A0A2G8SG38</accession>
<dbReference type="AlphaFoldDB" id="A0A2G8SG38"/>
<dbReference type="OrthoDB" id="2801180at2759"/>
<gene>
    <name evidence="1" type="ORF">GSI_04855</name>
</gene>
<protein>
    <submittedName>
        <fullName evidence="1">Uncharacterized protein</fullName>
    </submittedName>
</protein>
<evidence type="ECO:0000313" key="1">
    <source>
        <dbReference type="EMBL" id="PIL32740.1"/>
    </source>
</evidence>
<reference evidence="1 2" key="1">
    <citation type="journal article" date="2015" name="Sci. Rep.">
        <title>Chromosome-level genome map provides insights into diverse defense mechanisms in the medicinal fungus Ganoderma sinense.</title>
        <authorList>
            <person name="Zhu Y."/>
            <person name="Xu J."/>
            <person name="Sun C."/>
            <person name="Zhou S."/>
            <person name="Xu H."/>
            <person name="Nelson D.R."/>
            <person name="Qian J."/>
            <person name="Song J."/>
            <person name="Luo H."/>
            <person name="Xiang L."/>
            <person name="Li Y."/>
            <person name="Xu Z."/>
            <person name="Ji A."/>
            <person name="Wang L."/>
            <person name="Lu S."/>
            <person name="Hayward A."/>
            <person name="Sun W."/>
            <person name="Li X."/>
            <person name="Schwartz D.C."/>
            <person name="Wang Y."/>
            <person name="Chen S."/>
        </authorList>
    </citation>
    <scope>NUCLEOTIDE SEQUENCE [LARGE SCALE GENOMIC DNA]</scope>
    <source>
        <strain evidence="1 2">ZZ0214-1</strain>
    </source>
</reference>
<dbReference type="EMBL" id="AYKW01000009">
    <property type="protein sequence ID" value="PIL32740.1"/>
    <property type="molecule type" value="Genomic_DNA"/>
</dbReference>